<gene>
    <name evidence="1" type="ORF">N3K66_007527</name>
</gene>
<accession>A0ACC0UU88</accession>
<protein>
    <submittedName>
        <fullName evidence="1">Uncharacterized protein</fullName>
    </submittedName>
</protein>
<sequence length="338" mass="36848">MSNLEFEPAFAAHAAINPPPTVPDPKTVFDYRANMNQIISFFFRDWSVPDGMIETTHAVKARDGADVPLFRFQMPAQAEGGKGGAAAVPPQPALIHFHGGGVVACPADTVCKPNFRRTAAESGIQIFAPEYRLAPEHPAPTPVEDCYRCVEWIIDNAAALNVDPARIIVMGESGGGTLAAGVSLLARDRGLSPPLAGQVLIYPMLDDRSTGRLNPESPWYAMLKMPWATNIDLAWGGYVGEDKRGKPEADVSPYAAPARAETLKGLPPTYIDCGSLDLFRDESMEFAMRCAKDEVAYELHIYPGLPHGFDMIAPDIPITKNAKDNRYRFMRNTFGLEG</sequence>
<keyword evidence="2" id="KW-1185">Reference proteome</keyword>
<dbReference type="Proteomes" id="UP001163324">
    <property type="component" value="Chromosome 7"/>
</dbReference>
<evidence type="ECO:0000313" key="2">
    <source>
        <dbReference type="Proteomes" id="UP001163324"/>
    </source>
</evidence>
<organism evidence="1 2">
    <name type="scientific">Trichothecium roseum</name>
    <dbReference type="NCBI Taxonomy" id="47278"/>
    <lineage>
        <taxon>Eukaryota</taxon>
        <taxon>Fungi</taxon>
        <taxon>Dikarya</taxon>
        <taxon>Ascomycota</taxon>
        <taxon>Pezizomycotina</taxon>
        <taxon>Sordariomycetes</taxon>
        <taxon>Hypocreomycetidae</taxon>
        <taxon>Hypocreales</taxon>
        <taxon>Hypocreales incertae sedis</taxon>
        <taxon>Trichothecium</taxon>
    </lineage>
</organism>
<name>A0ACC0UU88_9HYPO</name>
<proteinExistence type="predicted"/>
<evidence type="ECO:0000313" key="1">
    <source>
        <dbReference type="EMBL" id="KAI9897671.1"/>
    </source>
</evidence>
<reference evidence="1" key="1">
    <citation type="submission" date="2022-10" db="EMBL/GenBank/DDBJ databases">
        <title>Complete Genome of Trichothecium roseum strain YXFP-22015, a Plant Pathogen Isolated from Citrus.</title>
        <authorList>
            <person name="Wang Y."/>
            <person name="Zhu L."/>
        </authorList>
    </citation>
    <scope>NUCLEOTIDE SEQUENCE</scope>
    <source>
        <strain evidence="1">YXFP-22015</strain>
    </source>
</reference>
<comment type="caution">
    <text evidence="1">The sequence shown here is derived from an EMBL/GenBank/DDBJ whole genome shotgun (WGS) entry which is preliminary data.</text>
</comment>
<dbReference type="EMBL" id="CM047946">
    <property type="protein sequence ID" value="KAI9897671.1"/>
    <property type="molecule type" value="Genomic_DNA"/>
</dbReference>